<dbReference type="GeneID" id="37287740"/>
<dbReference type="KEGG" id="haq:DU484_12140"/>
<evidence type="ECO:0000256" key="4">
    <source>
        <dbReference type="ARBA" id="ARBA00022679"/>
    </source>
</evidence>
<evidence type="ECO:0000313" key="10">
    <source>
        <dbReference type="Proteomes" id="UP000252985"/>
    </source>
</evidence>
<evidence type="ECO:0000259" key="8">
    <source>
        <dbReference type="PROSITE" id="PS50109"/>
    </source>
</evidence>
<dbReference type="InterPro" id="IPR005467">
    <property type="entry name" value="His_kinase_dom"/>
</dbReference>
<dbReference type="InterPro" id="IPR003594">
    <property type="entry name" value="HATPase_dom"/>
</dbReference>
<dbReference type="InterPro" id="IPR036890">
    <property type="entry name" value="HATPase_C_sf"/>
</dbReference>
<accession>A0A345EEB0</accession>
<dbReference type="GO" id="GO:0000155">
    <property type="term" value="F:phosphorelay sensor kinase activity"/>
    <property type="evidence" value="ECO:0007669"/>
    <property type="project" value="InterPro"/>
</dbReference>
<feature type="domain" description="Histidine kinase" evidence="8">
    <location>
        <begin position="128"/>
        <end position="395"/>
    </location>
</feature>
<dbReference type="InterPro" id="IPR050736">
    <property type="entry name" value="Sensor_HK_Regulatory"/>
</dbReference>
<dbReference type="Pfam" id="PF00512">
    <property type="entry name" value="HisKA"/>
    <property type="match status" value="1"/>
</dbReference>
<dbReference type="PANTHER" id="PTHR43711:SF1">
    <property type="entry name" value="HISTIDINE KINASE 1"/>
    <property type="match status" value="1"/>
</dbReference>
<dbReference type="SUPFAM" id="SSF47384">
    <property type="entry name" value="Homodimeric domain of signal transducing histidine kinase"/>
    <property type="match status" value="1"/>
</dbReference>
<dbReference type="InterPro" id="IPR036097">
    <property type="entry name" value="HisK_dim/P_sf"/>
</dbReference>
<dbReference type="SUPFAM" id="SSF55874">
    <property type="entry name" value="ATPase domain of HSP90 chaperone/DNA topoisomerase II/histidine kinase"/>
    <property type="match status" value="1"/>
</dbReference>
<dbReference type="EC" id="2.7.13.3" evidence="2"/>
<feature type="region of interest" description="Disordered" evidence="7">
    <location>
        <begin position="237"/>
        <end position="321"/>
    </location>
</feature>
<dbReference type="Gene3D" id="3.30.565.10">
    <property type="entry name" value="Histidine kinase-like ATPase, C-terminal domain"/>
    <property type="match status" value="1"/>
</dbReference>
<protein>
    <recommendedName>
        <fullName evidence="2">histidine kinase</fullName>
        <ecNumber evidence="2">2.7.13.3</ecNumber>
    </recommendedName>
</protein>
<keyword evidence="6" id="KW-0902">Two-component regulatory system</keyword>
<dbReference type="SMART" id="SM00387">
    <property type="entry name" value="HATPase_c"/>
    <property type="match status" value="1"/>
</dbReference>
<evidence type="ECO:0000256" key="2">
    <source>
        <dbReference type="ARBA" id="ARBA00012438"/>
    </source>
</evidence>
<evidence type="ECO:0000256" key="3">
    <source>
        <dbReference type="ARBA" id="ARBA00022553"/>
    </source>
</evidence>
<dbReference type="EMBL" id="CP031148">
    <property type="protein sequence ID" value="AXG10532.1"/>
    <property type="molecule type" value="Genomic_DNA"/>
</dbReference>
<keyword evidence="5 9" id="KW-0418">Kinase</keyword>
<dbReference type="RefSeq" id="WP_114606025.1">
    <property type="nucleotide sequence ID" value="NZ_CP031148.1"/>
</dbReference>
<dbReference type="Gene3D" id="1.10.287.130">
    <property type="match status" value="1"/>
</dbReference>
<evidence type="ECO:0000313" key="9">
    <source>
        <dbReference type="EMBL" id="AXG10532.1"/>
    </source>
</evidence>
<gene>
    <name evidence="9" type="ORF">DU484_12140</name>
</gene>
<keyword evidence="3" id="KW-0597">Phosphoprotein</keyword>
<evidence type="ECO:0000256" key="7">
    <source>
        <dbReference type="SAM" id="MobiDB-lite"/>
    </source>
</evidence>
<dbReference type="InterPro" id="IPR003661">
    <property type="entry name" value="HisK_dim/P_dom"/>
</dbReference>
<dbReference type="Pfam" id="PF02518">
    <property type="entry name" value="HATPase_c"/>
    <property type="match status" value="1"/>
</dbReference>
<evidence type="ECO:0000256" key="6">
    <source>
        <dbReference type="ARBA" id="ARBA00023012"/>
    </source>
</evidence>
<name>A0A345EEB0_9EURY</name>
<organism evidence="9 10">
    <name type="scientific">Haloplanus rubicundus</name>
    <dbReference type="NCBI Taxonomy" id="1547898"/>
    <lineage>
        <taxon>Archaea</taxon>
        <taxon>Methanobacteriati</taxon>
        <taxon>Methanobacteriota</taxon>
        <taxon>Stenosarchaea group</taxon>
        <taxon>Halobacteria</taxon>
        <taxon>Halobacteriales</taxon>
        <taxon>Haloferacaceae</taxon>
        <taxon>Haloplanus</taxon>
    </lineage>
</organism>
<dbReference type="PRINTS" id="PR00344">
    <property type="entry name" value="BCTRLSENSOR"/>
</dbReference>
<feature type="compositionally biased region" description="Polar residues" evidence="7">
    <location>
        <begin position="254"/>
        <end position="264"/>
    </location>
</feature>
<dbReference type="PANTHER" id="PTHR43711">
    <property type="entry name" value="TWO-COMPONENT HISTIDINE KINASE"/>
    <property type="match status" value="1"/>
</dbReference>
<dbReference type="PROSITE" id="PS50109">
    <property type="entry name" value="HIS_KIN"/>
    <property type="match status" value="1"/>
</dbReference>
<dbReference type="InterPro" id="IPR004358">
    <property type="entry name" value="Sig_transdc_His_kin-like_C"/>
</dbReference>
<evidence type="ECO:0000256" key="5">
    <source>
        <dbReference type="ARBA" id="ARBA00022777"/>
    </source>
</evidence>
<proteinExistence type="predicted"/>
<keyword evidence="4" id="KW-0808">Transferase</keyword>
<dbReference type="Proteomes" id="UP000252985">
    <property type="component" value="Chromosome"/>
</dbReference>
<dbReference type="SMART" id="SM00388">
    <property type="entry name" value="HisKA"/>
    <property type="match status" value="1"/>
</dbReference>
<dbReference type="CDD" id="cd00075">
    <property type="entry name" value="HATPase"/>
    <property type="match status" value="1"/>
</dbReference>
<reference evidence="9 10" key="1">
    <citation type="submission" date="2018-07" db="EMBL/GenBank/DDBJ databases">
        <title>Genome sequences of Haloplanus sp. CBA1112.</title>
        <authorList>
            <person name="Kim Y.B."/>
            <person name="Roh S.W."/>
        </authorList>
    </citation>
    <scope>NUCLEOTIDE SEQUENCE [LARGE SCALE GENOMIC DNA]</scope>
    <source>
        <strain evidence="9 10">CBA1112</strain>
    </source>
</reference>
<comment type="catalytic activity">
    <reaction evidence="1">
        <text>ATP + protein L-histidine = ADP + protein N-phospho-L-histidine.</text>
        <dbReference type="EC" id="2.7.13.3"/>
    </reaction>
</comment>
<sequence length="395" mass="42262">MTDAGSVAIPLDAFQDPVLAYAVEGRDARVMAANDAFERRFDARSSGTSVSTIFGRFPTIDTTADEEPLSHLVRDDRAGIYLDGYRDHGPYFVRVIPSDGTTGYLVFSDLAQCPNLGESPAIDQVSSVISHDLRNPLDVAKAHLQAARETGDAKHFDSVSNAHDRMERIIRDALTLTREDAVVDPSQQVSIETAATDAWQSVETDHATLDLPDSLPTTTADPDRIRRLFENLFRNSVEHSSTSSRADPGDSVEHGSTSPRSQTPEDSEGRSPSGSRPGADDSVEHGSTTNRRGSAGDSVEHGPEVGDTSARGDGTAPEGDVTITVGTLADGFYVADDGPGIPPEKRADVFEPGYSTQDGGTGLGLAIVERIVAAHDWELRLTAAELGGVRFEIQF</sequence>
<dbReference type="AlphaFoldDB" id="A0A345EEB0"/>
<dbReference type="CDD" id="cd00082">
    <property type="entry name" value="HisKA"/>
    <property type="match status" value="1"/>
</dbReference>
<evidence type="ECO:0000256" key="1">
    <source>
        <dbReference type="ARBA" id="ARBA00000085"/>
    </source>
</evidence>